<evidence type="ECO:0000313" key="8">
    <source>
        <dbReference type="Proteomes" id="UP000784294"/>
    </source>
</evidence>
<organism evidence="7 8">
    <name type="scientific">Protopolystoma xenopodis</name>
    <dbReference type="NCBI Taxonomy" id="117903"/>
    <lineage>
        <taxon>Eukaryota</taxon>
        <taxon>Metazoa</taxon>
        <taxon>Spiralia</taxon>
        <taxon>Lophotrochozoa</taxon>
        <taxon>Platyhelminthes</taxon>
        <taxon>Monogenea</taxon>
        <taxon>Polyopisthocotylea</taxon>
        <taxon>Polystomatidea</taxon>
        <taxon>Polystomatidae</taxon>
        <taxon>Protopolystoma</taxon>
    </lineage>
</organism>
<dbReference type="InterPro" id="IPR006746">
    <property type="entry name" value="26S_Psome_Rpn12"/>
</dbReference>
<evidence type="ECO:0000256" key="3">
    <source>
        <dbReference type="ARBA" id="ARBA00022942"/>
    </source>
</evidence>
<dbReference type="EMBL" id="CAAALY010004431">
    <property type="protein sequence ID" value="VEL08648.1"/>
    <property type="molecule type" value="Genomic_DNA"/>
</dbReference>
<dbReference type="OrthoDB" id="409122at2759"/>
<evidence type="ECO:0000256" key="4">
    <source>
        <dbReference type="ARBA" id="ARBA00062283"/>
    </source>
</evidence>
<comment type="subunit">
    <text evidence="4">Component of the 19S proteasome regulatory particle complex. The 26S proteasome consists of a 20S core particle (CP) and two 19S regulatory subunits (RP). The regulatory particle is made of a lid composed of 9 subunits including PSMD8, a base containing 6 ATPases and few additional components. Interacts with DDI2. Interacts with TASOR.</text>
</comment>
<protein>
    <recommendedName>
        <fullName evidence="2">26S proteasome non-ATPase regulatory subunit 8</fullName>
    </recommendedName>
    <alternativeName>
        <fullName evidence="5">26S proteasome regulatory subunit RPN12</fullName>
    </alternativeName>
</protein>
<dbReference type="Proteomes" id="UP000784294">
    <property type="component" value="Unassembled WGS sequence"/>
</dbReference>
<proteinExistence type="inferred from homology"/>
<evidence type="ECO:0000256" key="2">
    <source>
        <dbReference type="ARBA" id="ARBA00014939"/>
    </source>
</evidence>
<keyword evidence="8" id="KW-1185">Reference proteome</keyword>
<evidence type="ECO:0000259" key="6">
    <source>
        <dbReference type="PROSITE" id="PS50250"/>
    </source>
</evidence>
<dbReference type="GO" id="GO:0005829">
    <property type="term" value="C:cytosol"/>
    <property type="evidence" value="ECO:0007669"/>
    <property type="project" value="TreeGrafter"/>
</dbReference>
<comment type="similarity">
    <text evidence="1">Belongs to the proteasome subunit S14 family.</text>
</comment>
<dbReference type="PANTHER" id="PTHR12387:SF0">
    <property type="entry name" value="26S PROTEASOME NON-ATPASE REGULATORY SUBUNIT 8"/>
    <property type="match status" value="1"/>
</dbReference>
<dbReference type="AlphaFoldDB" id="A0A448WCV1"/>
<dbReference type="Pfam" id="PF10075">
    <property type="entry name" value="CSN8_PSD8_EIF3K"/>
    <property type="match status" value="1"/>
</dbReference>
<gene>
    <name evidence="7" type="ORF">PXEA_LOCUS2088</name>
</gene>
<accession>A0A448WCV1</accession>
<dbReference type="FunFam" id="1.25.40.990:FF:000001">
    <property type="entry name" value="26S proteasome non-ATPase regulatory subunit"/>
    <property type="match status" value="1"/>
</dbReference>
<evidence type="ECO:0000256" key="1">
    <source>
        <dbReference type="ARBA" id="ARBA00009627"/>
    </source>
</evidence>
<dbReference type="InterPro" id="IPR033464">
    <property type="entry name" value="CSN8_PSD8_EIF3K"/>
</dbReference>
<comment type="caution">
    <text evidence="7">The sequence shown here is derived from an EMBL/GenBank/DDBJ whole genome shotgun (WGS) entry which is preliminary data.</text>
</comment>
<dbReference type="Gene3D" id="1.25.40.990">
    <property type="match status" value="1"/>
</dbReference>
<feature type="domain" description="PCI" evidence="6">
    <location>
        <begin position="88"/>
        <end position="276"/>
    </location>
</feature>
<dbReference type="PROSITE" id="PS50250">
    <property type="entry name" value="PCI"/>
    <property type="match status" value="1"/>
</dbReference>
<reference evidence="7" key="1">
    <citation type="submission" date="2018-11" db="EMBL/GenBank/DDBJ databases">
        <authorList>
            <consortium name="Pathogen Informatics"/>
        </authorList>
    </citation>
    <scope>NUCLEOTIDE SEQUENCE</scope>
</reference>
<dbReference type="GO" id="GO:0005634">
    <property type="term" value="C:nucleus"/>
    <property type="evidence" value="ECO:0007669"/>
    <property type="project" value="TreeGrafter"/>
</dbReference>
<dbReference type="GO" id="GO:0043161">
    <property type="term" value="P:proteasome-mediated ubiquitin-dependent protein catabolic process"/>
    <property type="evidence" value="ECO:0007669"/>
    <property type="project" value="TreeGrafter"/>
</dbReference>
<dbReference type="GO" id="GO:0008541">
    <property type="term" value="C:proteasome regulatory particle, lid subcomplex"/>
    <property type="evidence" value="ECO:0007669"/>
    <property type="project" value="TreeGrafter"/>
</dbReference>
<dbReference type="PANTHER" id="PTHR12387">
    <property type="entry name" value="26S PROTEASOME NON-ATPASE REGULATORY SUBUNIT 8"/>
    <property type="match status" value="1"/>
</dbReference>
<sequence length="276" mass="32328">MADRATTKMTQTSIDDVVRKFQNLTQEWNKKKHDLDLVEEKLKNLTLDLTNFQYLPSRDSQASRRELLIARDTLEIGASWSLEKKDILSFERYMSQLKCYYCDYKGNLPESPYKYELLGLNLLRLLAQGRLADFHKELERLSNDEINSNIYIKHPVSMEQYLMEGSFHKVFLSKGNVPSERYNFFIDILLNTTRDEISSCIEAAYERLELKEAARTLFFADVNSMKEYSKNKGWVLDESGFYTFVKNKKGLDNNQVPSSDVAKIMLEYTRELDQII</sequence>
<name>A0A448WCV1_9PLAT</name>
<dbReference type="InterPro" id="IPR000717">
    <property type="entry name" value="PCI_dom"/>
</dbReference>
<keyword evidence="3" id="KW-0647">Proteasome</keyword>
<evidence type="ECO:0000313" key="7">
    <source>
        <dbReference type="EMBL" id="VEL08648.1"/>
    </source>
</evidence>
<evidence type="ECO:0000256" key="5">
    <source>
        <dbReference type="ARBA" id="ARBA00078986"/>
    </source>
</evidence>